<keyword evidence="2" id="KW-1185">Reference proteome</keyword>
<dbReference type="OrthoDB" id="992674at2759"/>
<sequence>MRIVSWNIRGMGSEAKISSVRRVLCKARANMCFIQKMKAFGGVVTIWDRGSFQVDKDLCEERFIVVKGKWLAKGMEVVLINKQKILWANLLALKNSFACSWIISGDFNVVRNRSERSNCVGLMNGSKEFNSFINNYKMVDLPLMGKNLLGTILTIRGADWINFCWRNNGRYVSKTSCSRV</sequence>
<comment type="caution">
    <text evidence="1">The sequence shown here is derived from an EMBL/GenBank/DDBJ whole genome shotgun (WGS) entry which is preliminary data.</text>
</comment>
<dbReference type="EMBL" id="SMMG02000005">
    <property type="protein sequence ID" value="KAA3472505.1"/>
    <property type="molecule type" value="Genomic_DNA"/>
</dbReference>
<dbReference type="InterPro" id="IPR036691">
    <property type="entry name" value="Endo/exonu/phosph_ase_sf"/>
</dbReference>
<evidence type="ECO:0000313" key="1">
    <source>
        <dbReference type="EMBL" id="KAA3472505.1"/>
    </source>
</evidence>
<dbReference type="Gene3D" id="3.60.10.10">
    <property type="entry name" value="Endonuclease/exonuclease/phosphatase"/>
    <property type="match status" value="1"/>
</dbReference>
<protein>
    <submittedName>
        <fullName evidence="1">Mediator of RNA polymerase II transcription subunit 25</fullName>
    </submittedName>
</protein>
<accession>A0A5B6VU45</accession>
<dbReference type="SUPFAM" id="SSF56219">
    <property type="entry name" value="DNase I-like"/>
    <property type="match status" value="1"/>
</dbReference>
<dbReference type="Proteomes" id="UP000325315">
    <property type="component" value="Unassembled WGS sequence"/>
</dbReference>
<proteinExistence type="predicted"/>
<dbReference type="AlphaFoldDB" id="A0A5B6VU45"/>
<organism evidence="1 2">
    <name type="scientific">Gossypium australe</name>
    <dbReference type="NCBI Taxonomy" id="47621"/>
    <lineage>
        <taxon>Eukaryota</taxon>
        <taxon>Viridiplantae</taxon>
        <taxon>Streptophyta</taxon>
        <taxon>Embryophyta</taxon>
        <taxon>Tracheophyta</taxon>
        <taxon>Spermatophyta</taxon>
        <taxon>Magnoliopsida</taxon>
        <taxon>eudicotyledons</taxon>
        <taxon>Gunneridae</taxon>
        <taxon>Pentapetalae</taxon>
        <taxon>rosids</taxon>
        <taxon>malvids</taxon>
        <taxon>Malvales</taxon>
        <taxon>Malvaceae</taxon>
        <taxon>Malvoideae</taxon>
        <taxon>Gossypium</taxon>
    </lineage>
</organism>
<gene>
    <name evidence="1" type="ORF">EPI10_022981</name>
</gene>
<name>A0A5B6VU45_9ROSI</name>
<reference evidence="2" key="1">
    <citation type="journal article" date="2019" name="Plant Biotechnol. J.">
        <title>Genome sequencing of the Australian wild diploid species Gossypium australe highlights disease resistance and delayed gland morphogenesis.</title>
        <authorList>
            <person name="Cai Y."/>
            <person name="Cai X."/>
            <person name="Wang Q."/>
            <person name="Wang P."/>
            <person name="Zhang Y."/>
            <person name="Cai C."/>
            <person name="Xu Y."/>
            <person name="Wang K."/>
            <person name="Zhou Z."/>
            <person name="Wang C."/>
            <person name="Geng S."/>
            <person name="Li B."/>
            <person name="Dong Q."/>
            <person name="Hou Y."/>
            <person name="Wang H."/>
            <person name="Ai P."/>
            <person name="Liu Z."/>
            <person name="Yi F."/>
            <person name="Sun M."/>
            <person name="An G."/>
            <person name="Cheng J."/>
            <person name="Zhang Y."/>
            <person name="Shi Q."/>
            <person name="Xie Y."/>
            <person name="Shi X."/>
            <person name="Chang Y."/>
            <person name="Huang F."/>
            <person name="Chen Y."/>
            <person name="Hong S."/>
            <person name="Mi L."/>
            <person name="Sun Q."/>
            <person name="Zhang L."/>
            <person name="Zhou B."/>
            <person name="Peng R."/>
            <person name="Zhang X."/>
            <person name="Liu F."/>
        </authorList>
    </citation>
    <scope>NUCLEOTIDE SEQUENCE [LARGE SCALE GENOMIC DNA]</scope>
    <source>
        <strain evidence="2">cv. PA1801</strain>
    </source>
</reference>
<evidence type="ECO:0000313" key="2">
    <source>
        <dbReference type="Proteomes" id="UP000325315"/>
    </source>
</evidence>